<proteinExistence type="inferred from homology"/>
<dbReference type="GO" id="GO:0008933">
    <property type="term" value="F:peptidoglycan lytic transglycosylase activity"/>
    <property type="evidence" value="ECO:0007669"/>
    <property type="project" value="InterPro"/>
</dbReference>
<comment type="similarity">
    <text evidence="1">Belongs to the transglycosylase Slt family.</text>
</comment>
<dbReference type="PATRIC" id="fig|1121098.3.peg.2546"/>
<dbReference type="EMBL" id="AQHY01000028">
    <property type="protein sequence ID" value="EOA54037.1"/>
    <property type="molecule type" value="Genomic_DNA"/>
</dbReference>
<evidence type="ECO:0000259" key="2">
    <source>
        <dbReference type="Pfam" id="PF01464"/>
    </source>
</evidence>
<feature type="domain" description="Transglycosylase SLT" evidence="2">
    <location>
        <begin position="125"/>
        <end position="223"/>
    </location>
</feature>
<dbReference type="PANTHER" id="PTHR37423:SF2">
    <property type="entry name" value="MEMBRANE-BOUND LYTIC MUREIN TRANSGLYCOSYLASE C"/>
    <property type="match status" value="1"/>
</dbReference>
<dbReference type="CDD" id="cd16894">
    <property type="entry name" value="MltD-like"/>
    <property type="match status" value="1"/>
</dbReference>
<evidence type="ECO:0000313" key="3">
    <source>
        <dbReference type="EMBL" id="EOA54037.1"/>
    </source>
</evidence>
<reference evidence="3 4" key="1">
    <citation type="submission" date="2013-04" db="EMBL/GenBank/DDBJ databases">
        <title>The Genome Sequence of Bacteroides massiliensis DSM 17679.</title>
        <authorList>
            <consortium name="The Broad Institute Genomics Platform"/>
            <person name="Earl A."/>
            <person name="Ward D."/>
            <person name="Feldgarden M."/>
            <person name="Gevers D."/>
            <person name="Martens E."/>
            <person name="Fenner L."/>
            <person name="Roux V."/>
            <person name="Mallet M.N."/>
            <person name="Raoult D."/>
            <person name="Walker B."/>
            <person name="Young S."/>
            <person name="Zeng Q."/>
            <person name="Gargeya S."/>
            <person name="Fitzgerald M."/>
            <person name="Haas B."/>
            <person name="Abouelleil A."/>
            <person name="Allen A.W."/>
            <person name="Alvarado L."/>
            <person name="Arachchi H.M."/>
            <person name="Berlin A.M."/>
            <person name="Chapman S.B."/>
            <person name="Gainer-Dewar J."/>
            <person name="Goldberg J."/>
            <person name="Griggs A."/>
            <person name="Gujja S."/>
            <person name="Hansen M."/>
            <person name="Howarth C."/>
            <person name="Imamovic A."/>
            <person name="Ireland A."/>
            <person name="Larimer J."/>
            <person name="McCowan C."/>
            <person name="Murphy C."/>
            <person name="Pearson M."/>
            <person name="Poon T.W."/>
            <person name="Priest M."/>
            <person name="Roberts A."/>
            <person name="Saif S."/>
            <person name="Shea T."/>
            <person name="Sisk P."/>
            <person name="Sykes S."/>
            <person name="Wortman J."/>
            <person name="Nusbaum C."/>
            <person name="Birren B."/>
        </authorList>
    </citation>
    <scope>NUCLEOTIDE SEQUENCE [LARGE SCALE GENOMIC DNA]</scope>
    <source>
        <strain evidence="4">B84634 / Timone 84634 / DSM 17679 / JCM 13223</strain>
    </source>
</reference>
<evidence type="ECO:0000256" key="1">
    <source>
        <dbReference type="ARBA" id="ARBA00007734"/>
    </source>
</evidence>
<protein>
    <recommendedName>
        <fullName evidence="2">Transglycosylase SLT domain-containing protein</fullName>
    </recommendedName>
</protein>
<dbReference type="PANTHER" id="PTHR37423">
    <property type="entry name" value="SOLUBLE LYTIC MUREIN TRANSGLYCOSYLASE-RELATED"/>
    <property type="match status" value="1"/>
</dbReference>
<dbReference type="Gene3D" id="1.10.530.10">
    <property type="match status" value="1"/>
</dbReference>
<dbReference type="Pfam" id="PF01464">
    <property type="entry name" value="SLT"/>
    <property type="match status" value="1"/>
</dbReference>
<dbReference type="SUPFAM" id="SSF53955">
    <property type="entry name" value="Lysozyme-like"/>
    <property type="match status" value="1"/>
</dbReference>
<comment type="caution">
    <text evidence="3">The sequence shown here is derived from an EMBL/GenBank/DDBJ whole genome shotgun (WGS) entry which is preliminary data.</text>
</comment>
<dbReference type="GO" id="GO:0000270">
    <property type="term" value="P:peptidoglycan metabolic process"/>
    <property type="evidence" value="ECO:0007669"/>
    <property type="project" value="InterPro"/>
</dbReference>
<dbReference type="STRING" id="1121098.HMPREF1534_02509"/>
<keyword evidence="4" id="KW-1185">Reference proteome</keyword>
<dbReference type="Proteomes" id="UP000017831">
    <property type="component" value="Unassembled WGS sequence"/>
</dbReference>
<dbReference type="HOGENOM" id="CLU_009520_1_1_10"/>
<dbReference type="PROSITE" id="PS00922">
    <property type="entry name" value="TRANSGLYCOSYLASE"/>
    <property type="match status" value="1"/>
</dbReference>
<name>U6RD88_9BACT</name>
<gene>
    <name evidence="3" type="ORF">HMPREF1534_02509</name>
</gene>
<dbReference type="GO" id="GO:0016020">
    <property type="term" value="C:membrane"/>
    <property type="evidence" value="ECO:0007669"/>
    <property type="project" value="InterPro"/>
</dbReference>
<accession>U6RD88</accession>
<evidence type="ECO:0000313" key="4">
    <source>
        <dbReference type="Proteomes" id="UP000017831"/>
    </source>
</evidence>
<dbReference type="InterPro" id="IPR008258">
    <property type="entry name" value="Transglycosylase_SLT_dom_1"/>
</dbReference>
<organism evidence="3 4">
    <name type="scientific">Phocaeicola massiliensis B84634 = Timone 84634 = DSM 17679 = JCM 13223</name>
    <dbReference type="NCBI Taxonomy" id="1121098"/>
    <lineage>
        <taxon>Bacteria</taxon>
        <taxon>Pseudomonadati</taxon>
        <taxon>Bacteroidota</taxon>
        <taxon>Bacteroidia</taxon>
        <taxon>Bacteroidales</taxon>
        <taxon>Bacteroidaceae</taxon>
        <taxon>Phocaeicola</taxon>
    </lineage>
</organism>
<dbReference type="InterPro" id="IPR023346">
    <property type="entry name" value="Lysozyme-like_dom_sf"/>
</dbReference>
<sequence length="345" mass="38891">MVPPPEESRKKMKKYTLNITAAMLFALVTISPALVGSSCVAPKGEQEDTASTAIKKDLGITALKYSSPEVPASVIFCGKTIDLSRYDRHERMDRELLAFTYMHSTSLQMIKKANRYFPIVEPILKENGIPDDFKYLMVIESNLNPIARSSAGAAGLWQFMQGTGRDYGLEVNSNIDERYHVEKATRAACRYLKDAYAKYKDWVAVAASYNAGQARIASQLAKQDVDDSLDLQLVEETARYVYRILAAKIMFSDPTAFGFRLRASDLYPAIPYTEITVTEGIANLARFARSKGITLAILKNMNPWLRETSLANHSKRTYKLKIPTKEGMYYNPQMVVPHDKRWVVE</sequence>
<dbReference type="InterPro" id="IPR000189">
    <property type="entry name" value="Transglyc_AS"/>
</dbReference>
<dbReference type="eggNOG" id="COG0741">
    <property type="taxonomic scope" value="Bacteria"/>
</dbReference>
<dbReference type="AlphaFoldDB" id="U6RD88"/>